<feature type="region of interest" description="Disordered" evidence="1">
    <location>
        <begin position="399"/>
        <end position="449"/>
    </location>
</feature>
<proteinExistence type="predicted"/>
<reference evidence="2" key="1">
    <citation type="submission" date="2019-10" db="EMBL/GenBank/DDBJ databases">
        <authorList>
            <consortium name="DOE Joint Genome Institute"/>
            <person name="Kuo A."/>
            <person name="Miyauchi S."/>
            <person name="Kiss E."/>
            <person name="Drula E."/>
            <person name="Kohler A."/>
            <person name="Sanchez-Garcia M."/>
            <person name="Andreopoulos B."/>
            <person name="Barry K.W."/>
            <person name="Bonito G."/>
            <person name="Buee M."/>
            <person name="Carver A."/>
            <person name="Chen C."/>
            <person name="Cichocki N."/>
            <person name="Clum A."/>
            <person name="Culley D."/>
            <person name="Crous P.W."/>
            <person name="Fauchery L."/>
            <person name="Girlanda M."/>
            <person name="Hayes R."/>
            <person name="Keri Z."/>
            <person name="LaButti K."/>
            <person name="Lipzen A."/>
            <person name="Lombard V."/>
            <person name="Magnuson J."/>
            <person name="Maillard F."/>
            <person name="Morin E."/>
            <person name="Murat C."/>
            <person name="Nolan M."/>
            <person name="Ohm R."/>
            <person name="Pangilinan J."/>
            <person name="Pereira M."/>
            <person name="Perotto S."/>
            <person name="Peter M."/>
            <person name="Riley R."/>
            <person name="Sitrit Y."/>
            <person name="Stielow B."/>
            <person name="Szollosi G."/>
            <person name="Zifcakova L."/>
            <person name="Stursova M."/>
            <person name="Spatafora J.W."/>
            <person name="Tedersoo L."/>
            <person name="Vaario L.-M."/>
            <person name="Yamada A."/>
            <person name="Yan M."/>
            <person name="Wang P."/>
            <person name="Xu J."/>
            <person name="Bruns T."/>
            <person name="Baldrian P."/>
            <person name="Vilgalys R."/>
            <person name="Henrissat B."/>
            <person name="Grigoriev I.V."/>
            <person name="Hibbett D."/>
            <person name="Nagy L.G."/>
            <person name="Martin F.M."/>
        </authorList>
    </citation>
    <scope>NUCLEOTIDE SEQUENCE</scope>
    <source>
        <strain evidence="2">Prilba</strain>
    </source>
</reference>
<feature type="region of interest" description="Disordered" evidence="1">
    <location>
        <begin position="495"/>
        <end position="539"/>
    </location>
</feature>
<feature type="compositionally biased region" description="Low complexity" evidence="1">
    <location>
        <begin position="646"/>
        <end position="655"/>
    </location>
</feature>
<comment type="caution">
    <text evidence="2">The sequence shown here is derived from an EMBL/GenBank/DDBJ whole genome shotgun (WGS) entry which is preliminary data.</text>
</comment>
<protein>
    <submittedName>
        <fullName evidence="2">Uncharacterized protein</fullName>
    </submittedName>
</protein>
<organism evidence="2 3">
    <name type="scientific">Russula ochroleuca</name>
    <dbReference type="NCBI Taxonomy" id="152965"/>
    <lineage>
        <taxon>Eukaryota</taxon>
        <taxon>Fungi</taxon>
        <taxon>Dikarya</taxon>
        <taxon>Basidiomycota</taxon>
        <taxon>Agaricomycotina</taxon>
        <taxon>Agaricomycetes</taxon>
        <taxon>Russulales</taxon>
        <taxon>Russulaceae</taxon>
        <taxon>Russula</taxon>
    </lineage>
</organism>
<feature type="region of interest" description="Disordered" evidence="1">
    <location>
        <begin position="294"/>
        <end position="325"/>
    </location>
</feature>
<feature type="compositionally biased region" description="Polar residues" evidence="1">
    <location>
        <begin position="181"/>
        <end position="198"/>
    </location>
</feature>
<feature type="region of interest" description="Disordered" evidence="1">
    <location>
        <begin position="360"/>
        <end position="381"/>
    </location>
</feature>
<feature type="region of interest" description="Disordered" evidence="1">
    <location>
        <begin position="784"/>
        <end position="864"/>
    </location>
</feature>
<dbReference type="OrthoDB" id="3267124at2759"/>
<feature type="region of interest" description="Disordered" evidence="1">
    <location>
        <begin position="646"/>
        <end position="698"/>
    </location>
</feature>
<feature type="compositionally biased region" description="Polar residues" evidence="1">
    <location>
        <begin position="433"/>
        <end position="449"/>
    </location>
</feature>
<feature type="region of interest" description="Disordered" evidence="1">
    <location>
        <begin position="563"/>
        <end position="598"/>
    </location>
</feature>
<gene>
    <name evidence="2" type="ORF">DFH94DRAFT_709336</name>
</gene>
<sequence length="1060" mass="112236">MARSADLIHSNSQVYRVYSRRLANPADQHIFIVAASKLTAFLSDSRAYYAEAQRSIVDVLEIACNSLKNVAPSVFTEPGSLDRSAIPADKAPLFDAFDKLANSVTPYLSLFADESLKNRLVSFLLSIGVSLPREATNVPPPNAPSQISATPSTGHQADPPASQAESASPIGPASPDIVDLTTGSPSNVEGPTSIQPTTLPAPARDRVSSPEAKGNDIGAVAPATSSRQATQSPVSVSLRLSPPLQAPVSGDVVNSALMEPNRTFRIPAPSLSTLPVSSSLQAQSSSLVSVPRVVPQSSQKIPENTSVTPSPASSNLTSRNLQSIPPSLVSTGEVEVAQVSQSVPPPQVQTPIQISASAPLFSTSSGQNEAKPPRRRQSAGLDFLQLDLQIAREKKMRAARLASEAHNSGSTTQASPGAVPSPSTKVTPVAATASPTSGTTDGLPNSPASQTFMFTVPVAAQAPPARTSPLTGIAHPHASTITSGLVHRDLRQGIRTSSTSPRKLRIADRAPVPAPAPGSSRAPIVIDEDDSMSTPADEPMEVDAPMQALPQTEETAMVIDDQDVQGSNGDTRDDRKPQHDQEGKALTEQQNASVPEVASHHLVSDYVPSAAGTSGAGVIAAQSSSAPSTSTPLSFYATPPSAILSSGPPSLSASLCDKPSGAQVEQAKDGKEQGKTAEDSVERQGNGSSTLRRDSTHAAVSVISIPKGKVTEMAPATPTTITSTVVATGTSPVLGYPIPVQPVVVGLTGPGTITLGVRPPEKGSLGTSVDPPFSLRPAVWATSSNPSGKAVVSRLVPPHTPLHPSTESLSDMDVSCCSDAPPIEVLGARSGGSESNPSSDSRSVSPPSGQRFSEAGTEPVRAEEVEEDMVDELEPLFGTEMTVICMDRLYDIAGEFTWEFTLSQADWNRVSQWAGAPEIVDLDISQARCITLACYLKEELDPYATQERLTREQWFENVKPVSWANLPHYVWGVINDKITAEVPPYMSPDDLYDFSPFLRLGHNRICFTQVEGMADYVFVLHGHRPTRGQLVPLHTRWDQDRRFREKVASILDRPFIIEDW</sequence>
<feature type="compositionally biased region" description="Basic and acidic residues" evidence="1">
    <location>
        <begin position="666"/>
        <end position="682"/>
    </location>
</feature>
<feature type="compositionally biased region" description="Polar residues" evidence="1">
    <location>
        <begin position="144"/>
        <end position="155"/>
    </location>
</feature>
<dbReference type="EMBL" id="WHVB01000002">
    <property type="protein sequence ID" value="KAF8485971.1"/>
    <property type="molecule type" value="Genomic_DNA"/>
</dbReference>
<evidence type="ECO:0000313" key="2">
    <source>
        <dbReference type="EMBL" id="KAF8485971.1"/>
    </source>
</evidence>
<feature type="region of interest" description="Disordered" evidence="1">
    <location>
        <begin position="134"/>
        <end position="237"/>
    </location>
</feature>
<feature type="compositionally biased region" description="Basic and acidic residues" evidence="1">
    <location>
        <begin position="570"/>
        <end position="585"/>
    </location>
</feature>
<evidence type="ECO:0000256" key="1">
    <source>
        <dbReference type="SAM" id="MobiDB-lite"/>
    </source>
</evidence>
<dbReference type="AlphaFoldDB" id="A0A9P5TD41"/>
<keyword evidence="3" id="KW-1185">Reference proteome</keyword>
<feature type="compositionally biased region" description="Low complexity" evidence="1">
    <location>
        <begin position="831"/>
        <end position="849"/>
    </location>
</feature>
<dbReference type="Proteomes" id="UP000759537">
    <property type="component" value="Unassembled WGS sequence"/>
</dbReference>
<feature type="compositionally biased region" description="Polar residues" evidence="1">
    <location>
        <begin position="405"/>
        <end position="426"/>
    </location>
</feature>
<accession>A0A9P5TD41</accession>
<feature type="compositionally biased region" description="Polar residues" evidence="1">
    <location>
        <begin position="300"/>
        <end position="325"/>
    </location>
</feature>
<reference evidence="2" key="2">
    <citation type="journal article" date="2020" name="Nat. Commun.">
        <title>Large-scale genome sequencing of mycorrhizal fungi provides insights into the early evolution of symbiotic traits.</title>
        <authorList>
            <person name="Miyauchi S."/>
            <person name="Kiss E."/>
            <person name="Kuo A."/>
            <person name="Drula E."/>
            <person name="Kohler A."/>
            <person name="Sanchez-Garcia M."/>
            <person name="Morin E."/>
            <person name="Andreopoulos B."/>
            <person name="Barry K.W."/>
            <person name="Bonito G."/>
            <person name="Buee M."/>
            <person name="Carver A."/>
            <person name="Chen C."/>
            <person name="Cichocki N."/>
            <person name="Clum A."/>
            <person name="Culley D."/>
            <person name="Crous P.W."/>
            <person name="Fauchery L."/>
            <person name="Girlanda M."/>
            <person name="Hayes R.D."/>
            <person name="Keri Z."/>
            <person name="LaButti K."/>
            <person name="Lipzen A."/>
            <person name="Lombard V."/>
            <person name="Magnuson J."/>
            <person name="Maillard F."/>
            <person name="Murat C."/>
            <person name="Nolan M."/>
            <person name="Ohm R.A."/>
            <person name="Pangilinan J."/>
            <person name="Pereira M.F."/>
            <person name="Perotto S."/>
            <person name="Peter M."/>
            <person name="Pfister S."/>
            <person name="Riley R."/>
            <person name="Sitrit Y."/>
            <person name="Stielow J.B."/>
            <person name="Szollosi G."/>
            <person name="Zifcakova L."/>
            <person name="Stursova M."/>
            <person name="Spatafora J.W."/>
            <person name="Tedersoo L."/>
            <person name="Vaario L.M."/>
            <person name="Yamada A."/>
            <person name="Yan M."/>
            <person name="Wang P."/>
            <person name="Xu J."/>
            <person name="Bruns T."/>
            <person name="Baldrian P."/>
            <person name="Vilgalys R."/>
            <person name="Dunand C."/>
            <person name="Henrissat B."/>
            <person name="Grigoriev I.V."/>
            <person name="Hibbett D."/>
            <person name="Nagy L.G."/>
            <person name="Martin F.M."/>
        </authorList>
    </citation>
    <scope>NUCLEOTIDE SEQUENCE</scope>
    <source>
        <strain evidence="2">Prilba</strain>
    </source>
</reference>
<name>A0A9P5TD41_9AGAM</name>
<evidence type="ECO:0000313" key="3">
    <source>
        <dbReference type="Proteomes" id="UP000759537"/>
    </source>
</evidence>